<dbReference type="AlphaFoldDB" id="A0A450XBN3"/>
<dbReference type="InterPro" id="IPR007435">
    <property type="entry name" value="DUF484"/>
</dbReference>
<dbReference type="InterPro" id="IPR029016">
    <property type="entry name" value="GAF-like_dom_sf"/>
</dbReference>
<reference evidence="3" key="1">
    <citation type="submission" date="2019-02" db="EMBL/GenBank/DDBJ databases">
        <authorList>
            <person name="Gruber-Vodicka R. H."/>
            <person name="Seah K. B. B."/>
        </authorList>
    </citation>
    <scope>NUCLEOTIDE SEQUENCE</scope>
    <source>
        <strain evidence="3">BECK_BZ197</strain>
    </source>
</reference>
<name>A0A450XBN3_9GAMM</name>
<evidence type="ECO:0000313" key="3">
    <source>
        <dbReference type="EMBL" id="VFK26691.1"/>
    </source>
</evidence>
<sequence length="268" mass="30221">MAKISKTSKKSPKTPIEETSVDDGSVLAYLEKNPEFFVDHQDILGRLEIPHPCGEHTISLIERQVAVLRDQLRHKRERFDELMENARKNEALNQQLHKLTLQLIDCMSLDEIFSILHHRLTADFTADAVEIRIFLPPRCTGDEMLKECSDWDGIVPDVIKPLLEASGEPVCVQNRVSQMACLFGERASGFGSGMLMPLRDKNDRIFGLLGIGSRDPKRFQHTLGTIFMSQLGEIVSHIISPYISESSHTLETSETSETSTSEMSEIQE</sequence>
<feature type="coiled-coil region" evidence="1">
    <location>
        <begin position="58"/>
        <end position="102"/>
    </location>
</feature>
<evidence type="ECO:0000256" key="1">
    <source>
        <dbReference type="SAM" id="Coils"/>
    </source>
</evidence>
<evidence type="ECO:0000256" key="2">
    <source>
        <dbReference type="SAM" id="MobiDB-lite"/>
    </source>
</evidence>
<dbReference type="EMBL" id="CAADFO010000022">
    <property type="protein sequence ID" value="VFK26691.1"/>
    <property type="molecule type" value="Genomic_DNA"/>
</dbReference>
<evidence type="ECO:0008006" key="4">
    <source>
        <dbReference type="Google" id="ProtNLM"/>
    </source>
</evidence>
<dbReference type="PANTHER" id="PTHR38765:SF1">
    <property type="entry name" value="DUF484 DOMAIN-CONTAINING PROTEIN"/>
    <property type="match status" value="1"/>
</dbReference>
<accession>A0A450XBN3</accession>
<organism evidence="3">
    <name type="scientific">Candidatus Kentrum sp. MB</name>
    <dbReference type="NCBI Taxonomy" id="2138164"/>
    <lineage>
        <taxon>Bacteria</taxon>
        <taxon>Pseudomonadati</taxon>
        <taxon>Pseudomonadota</taxon>
        <taxon>Gammaproteobacteria</taxon>
        <taxon>Candidatus Kentrum</taxon>
    </lineage>
</organism>
<dbReference type="Gene3D" id="3.30.450.40">
    <property type="match status" value="1"/>
</dbReference>
<gene>
    <name evidence="3" type="ORF">BECKMB1821G_GA0114241_102228</name>
</gene>
<protein>
    <recommendedName>
        <fullName evidence="4">GAF domain-containing protein</fullName>
    </recommendedName>
</protein>
<keyword evidence="1" id="KW-0175">Coiled coil</keyword>
<feature type="region of interest" description="Disordered" evidence="2">
    <location>
        <begin position="246"/>
        <end position="268"/>
    </location>
</feature>
<dbReference type="PANTHER" id="PTHR38765">
    <property type="entry name" value="DUF484 DOMAIN-CONTAINING PROTEIN"/>
    <property type="match status" value="1"/>
</dbReference>
<proteinExistence type="predicted"/>
<dbReference type="SUPFAM" id="SSF55781">
    <property type="entry name" value="GAF domain-like"/>
    <property type="match status" value="1"/>
</dbReference>
<dbReference type="Pfam" id="PF04340">
    <property type="entry name" value="DUF484"/>
    <property type="match status" value="1"/>
</dbReference>